<name>A0A371RLH0_9PROT</name>
<gene>
    <name evidence="3" type="ORF">DX908_01025</name>
</gene>
<keyword evidence="4" id="KW-1185">Reference proteome</keyword>
<evidence type="ECO:0000256" key="1">
    <source>
        <dbReference type="ARBA" id="ARBA00022603"/>
    </source>
</evidence>
<dbReference type="OrthoDB" id="9794208at2"/>
<dbReference type="Proteomes" id="UP000264589">
    <property type="component" value="Unassembled WGS sequence"/>
</dbReference>
<keyword evidence="2 3" id="KW-0808">Transferase</keyword>
<dbReference type="GO" id="GO:0032259">
    <property type="term" value="P:methylation"/>
    <property type="evidence" value="ECO:0007669"/>
    <property type="project" value="UniProtKB-KW"/>
</dbReference>
<dbReference type="InParanoid" id="A0A371RLH0"/>
<dbReference type="InterPro" id="IPR003788">
    <property type="entry name" value="NDUFAF7"/>
</dbReference>
<dbReference type="Pfam" id="PF02636">
    <property type="entry name" value="Methyltransf_28"/>
    <property type="match status" value="1"/>
</dbReference>
<organism evidence="3 4">
    <name type="scientific">Parvularcula marina</name>
    <dbReference type="NCBI Taxonomy" id="2292771"/>
    <lineage>
        <taxon>Bacteria</taxon>
        <taxon>Pseudomonadati</taxon>
        <taxon>Pseudomonadota</taxon>
        <taxon>Alphaproteobacteria</taxon>
        <taxon>Parvularculales</taxon>
        <taxon>Parvularculaceae</taxon>
        <taxon>Parvularcula</taxon>
    </lineage>
</organism>
<dbReference type="Gene3D" id="3.40.50.12710">
    <property type="match status" value="1"/>
</dbReference>
<evidence type="ECO:0000313" key="4">
    <source>
        <dbReference type="Proteomes" id="UP000264589"/>
    </source>
</evidence>
<dbReference type="EMBL" id="QUQO01000001">
    <property type="protein sequence ID" value="RFB06297.1"/>
    <property type="molecule type" value="Genomic_DNA"/>
</dbReference>
<accession>A0A371RLH0</accession>
<dbReference type="AlphaFoldDB" id="A0A371RLH0"/>
<comment type="caution">
    <text evidence="3">The sequence shown here is derived from an EMBL/GenBank/DDBJ whole genome shotgun (WGS) entry which is preliminary data.</text>
</comment>
<keyword evidence="1 3" id="KW-0489">Methyltransferase</keyword>
<sequence length="374" mass="41077">MTSQTEPKTPPSPTPLAERLLQLISDHGPITVGDFLADALSHPQHGYYSTRDPFGTQGDFTTAPEISQIFGELIGAWLIESWEAIGAPSIFQLVEFGPGRGTLMKDILRVGQLRPKFLEAARITMIENSGRLRHAQQRALAEAHPHIVWRTSLDDIPNGPLLVVANEFFDCLPIRQFVKVDLEGDHPWRERLVGKNEDESGFAFELSEAAYPDPAGVPSPAPVEAIFESSDISRRLVEDLSDRLFQNKGRVLIIDYGHGRSGFGDTFQAVKRHEYCHPLETPGEVDITAHVDFAALARAGRSAGARVDGPVRQGDFLNRLGFTNRLDVLARAAGDEAENLVTGARRLIHPEEMGELFKVLCLSSPGMAEPAGFS</sequence>
<reference evidence="3 4" key="1">
    <citation type="submission" date="2018-08" db="EMBL/GenBank/DDBJ databases">
        <title>Parvularcula sp. SM1705, isolated from surface water of the South Sea China.</title>
        <authorList>
            <person name="Sun L."/>
        </authorList>
    </citation>
    <scope>NUCLEOTIDE SEQUENCE [LARGE SCALE GENOMIC DNA]</scope>
    <source>
        <strain evidence="3 4">SM1705</strain>
    </source>
</reference>
<evidence type="ECO:0000256" key="2">
    <source>
        <dbReference type="ARBA" id="ARBA00022679"/>
    </source>
</evidence>
<dbReference type="InterPro" id="IPR029063">
    <property type="entry name" value="SAM-dependent_MTases_sf"/>
</dbReference>
<evidence type="ECO:0000313" key="3">
    <source>
        <dbReference type="EMBL" id="RFB06297.1"/>
    </source>
</evidence>
<protein>
    <submittedName>
        <fullName evidence="3">Class I SAM-dependent methyltransferase</fullName>
    </submittedName>
</protein>
<dbReference type="PANTHER" id="PTHR12049:SF7">
    <property type="entry name" value="PROTEIN ARGININE METHYLTRANSFERASE NDUFAF7, MITOCHONDRIAL"/>
    <property type="match status" value="1"/>
</dbReference>
<proteinExistence type="predicted"/>
<dbReference type="GO" id="GO:0035243">
    <property type="term" value="F:protein-arginine omega-N symmetric methyltransferase activity"/>
    <property type="evidence" value="ECO:0007669"/>
    <property type="project" value="TreeGrafter"/>
</dbReference>
<dbReference type="PANTHER" id="PTHR12049">
    <property type="entry name" value="PROTEIN ARGININE METHYLTRANSFERASE NDUFAF7, MITOCHONDRIAL"/>
    <property type="match status" value="1"/>
</dbReference>
<dbReference type="InterPro" id="IPR038375">
    <property type="entry name" value="NDUFAF7_sf"/>
</dbReference>
<dbReference type="RefSeq" id="WP_116392932.1">
    <property type="nucleotide sequence ID" value="NZ_QUQO01000001.1"/>
</dbReference>
<dbReference type="SUPFAM" id="SSF53335">
    <property type="entry name" value="S-adenosyl-L-methionine-dependent methyltransferases"/>
    <property type="match status" value="1"/>
</dbReference>